<keyword evidence="9" id="KW-0408">Iron</keyword>
<evidence type="ECO:0000256" key="11">
    <source>
        <dbReference type="ARBA" id="ARBA00023204"/>
    </source>
</evidence>
<dbReference type="InterPro" id="IPR005122">
    <property type="entry name" value="Uracil-DNA_glycosylase-like"/>
</dbReference>
<evidence type="ECO:0000256" key="6">
    <source>
        <dbReference type="ARBA" id="ARBA00022723"/>
    </source>
</evidence>
<dbReference type="RefSeq" id="WP_011641263.1">
    <property type="nucleotide sequence ID" value="NC_008346.1"/>
</dbReference>
<dbReference type="GO" id="GO:0051539">
    <property type="term" value="F:4 iron, 4 sulfur cluster binding"/>
    <property type="evidence" value="ECO:0007669"/>
    <property type="project" value="UniProtKB-KW"/>
</dbReference>
<evidence type="ECO:0000256" key="8">
    <source>
        <dbReference type="ARBA" id="ARBA00022801"/>
    </source>
</evidence>
<dbReference type="EMBL" id="CP000448">
    <property type="protein sequence ID" value="ABI69168.1"/>
    <property type="molecule type" value="Genomic_DNA"/>
</dbReference>
<comment type="similarity">
    <text evidence="2">Belongs to the uracil-DNA glycosylase (UDG) superfamily. Type 4 (UDGa) family.</text>
</comment>
<evidence type="ECO:0000256" key="5">
    <source>
        <dbReference type="ARBA" id="ARBA00022485"/>
    </source>
</evidence>
<accession>Q0AVT6</accession>
<organism evidence="13 14">
    <name type="scientific">Syntrophomonas wolfei subsp. wolfei (strain DSM 2245B / Goettingen)</name>
    <dbReference type="NCBI Taxonomy" id="335541"/>
    <lineage>
        <taxon>Bacteria</taxon>
        <taxon>Bacillati</taxon>
        <taxon>Bacillota</taxon>
        <taxon>Clostridia</taxon>
        <taxon>Eubacteriales</taxon>
        <taxon>Syntrophomonadaceae</taxon>
        <taxon>Syntrophomonas</taxon>
    </lineage>
</organism>
<dbReference type="SUPFAM" id="SSF52141">
    <property type="entry name" value="Uracil-DNA glycosylase-like"/>
    <property type="match status" value="1"/>
</dbReference>
<dbReference type="STRING" id="335541.Swol_1870"/>
<dbReference type="CDD" id="cd10030">
    <property type="entry name" value="UDG-F4_TTUDGA_SPO1dp_like"/>
    <property type="match status" value="1"/>
</dbReference>
<protein>
    <recommendedName>
        <fullName evidence="4">Type-4 uracil-DNA glycosylase</fullName>
        <ecNumber evidence="3">3.2.2.27</ecNumber>
    </recommendedName>
</protein>
<dbReference type="KEGG" id="swo:Swol_1870"/>
<dbReference type="AlphaFoldDB" id="Q0AVT6"/>
<evidence type="ECO:0000256" key="7">
    <source>
        <dbReference type="ARBA" id="ARBA00022763"/>
    </source>
</evidence>
<dbReference type="HOGENOM" id="CLU_044815_1_3_9"/>
<dbReference type="GO" id="GO:0004844">
    <property type="term" value="F:uracil DNA N-glycosylase activity"/>
    <property type="evidence" value="ECO:0007669"/>
    <property type="project" value="UniProtKB-EC"/>
</dbReference>
<dbReference type="GO" id="GO:0006281">
    <property type="term" value="P:DNA repair"/>
    <property type="evidence" value="ECO:0007669"/>
    <property type="project" value="UniProtKB-KW"/>
</dbReference>
<evidence type="ECO:0000313" key="14">
    <source>
        <dbReference type="Proteomes" id="UP000001968"/>
    </source>
</evidence>
<evidence type="ECO:0000256" key="10">
    <source>
        <dbReference type="ARBA" id="ARBA00023014"/>
    </source>
</evidence>
<feature type="domain" description="Uracil-DNA glycosylase-like" evidence="12">
    <location>
        <begin position="73"/>
        <end position="219"/>
    </location>
</feature>
<dbReference type="SMART" id="SM00987">
    <property type="entry name" value="UreE_C"/>
    <property type="match status" value="1"/>
</dbReference>
<dbReference type="SMART" id="SM00986">
    <property type="entry name" value="UDG"/>
    <property type="match status" value="1"/>
</dbReference>
<dbReference type="EC" id="3.2.2.27" evidence="3"/>
<dbReference type="Pfam" id="PF03167">
    <property type="entry name" value="UDG"/>
    <property type="match status" value="1"/>
</dbReference>
<dbReference type="InterPro" id="IPR005273">
    <property type="entry name" value="Ura-DNA_glyco_family4"/>
</dbReference>
<evidence type="ECO:0000256" key="1">
    <source>
        <dbReference type="ARBA" id="ARBA00001400"/>
    </source>
</evidence>
<dbReference type="InterPro" id="IPR051536">
    <property type="entry name" value="UDG_Type-4/5"/>
</dbReference>
<evidence type="ECO:0000256" key="9">
    <source>
        <dbReference type="ARBA" id="ARBA00023004"/>
    </source>
</evidence>
<dbReference type="Proteomes" id="UP000001968">
    <property type="component" value="Chromosome"/>
</dbReference>
<keyword evidence="7" id="KW-0227">DNA damage</keyword>
<proteinExistence type="inferred from homology"/>
<keyword evidence="6" id="KW-0479">Metal-binding</keyword>
<dbReference type="NCBIfam" id="TIGR00758">
    <property type="entry name" value="UDG_fam4"/>
    <property type="match status" value="1"/>
</dbReference>
<keyword evidence="11" id="KW-0234">DNA repair</keyword>
<evidence type="ECO:0000256" key="3">
    <source>
        <dbReference type="ARBA" id="ARBA00012030"/>
    </source>
</evidence>
<sequence length="233" mass="26352">MSSEQPSLFELLPGEELYRQEKQVAAKEIRSPFLPGIKVEEAFPGIKEVALLEELARNCNNCRLRSGCRQVVFSDGDVKSRIMFIGEGPGKDEDEQGRPFVGKAGQLLDKILVAAEIPRSQVYISNVVKCRPPGNRLPNPDEVRECRNYLEAQIRIMQPAIIVCLGAMASQVVIDPKASVSKIRGKWFNRQGVKIMATYHPAALLRNPSYKRPAWQDFQMIRDEYNKVKNIPR</sequence>
<dbReference type="Gene3D" id="3.40.470.10">
    <property type="entry name" value="Uracil-DNA glycosylase-like domain"/>
    <property type="match status" value="1"/>
</dbReference>
<evidence type="ECO:0000313" key="13">
    <source>
        <dbReference type="EMBL" id="ABI69168.1"/>
    </source>
</evidence>
<dbReference type="GO" id="GO:0046872">
    <property type="term" value="F:metal ion binding"/>
    <property type="evidence" value="ECO:0007669"/>
    <property type="project" value="UniProtKB-KW"/>
</dbReference>
<keyword evidence="8" id="KW-0378">Hydrolase</keyword>
<keyword evidence="10" id="KW-0411">Iron-sulfur</keyword>
<keyword evidence="5" id="KW-0004">4Fe-4S</keyword>
<evidence type="ECO:0000256" key="2">
    <source>
        <dbReference type="ARBA" id="ARBA00006521"/>
    </source>
</evidence>
<dbReference type="OrthoDB" id="5290748at2"/>
<name>Q0AVT6_SYNWW</name>
<dbReference type="eggNOG" id="COG1573">
    <property type="taxonomic scope" value="Bacteria"/>
</dbReference>
<comment type="catalytic activity">
    <reaction evidence="1">
        <text>Hydrolyzes single-stranded DNA or mismatched double-stranded DNA and polynucleotides, releasing free uracil.</text>
        <dbReference type="EC" id="3.2.2.27"/>
    </reaction>
</comment>
<reference evidence="14" key="1">
    <citation type="journal article" date="2010" name="Environ. Microbiol.">
        <title>The genome of Syntrophomonas wolfei: new insights into syntrophic metabolism and biohydrogen production.</title>
        <authorList>
            <person name="Sieber J.R."/>
            <person name="Sims D.R."/>
            <person name="Han C."/>
            <person name="Kim E."/>
            <person name="Lykidis A."/>
            <person name="Lapidus A.L."/>
            <person name="McDonnald E."/>
            <person name="Rohlin L."/>
            <person name="Culley D.E."/>
            <person name="Gunsalus R."/>
            <person name="McInerney M.J."/>
        </authorList>
    </citation>
    <scope>NUCLEOTIDE SEQUENCE [LARGE SCALE GENOMIC DNA]</scope>
    <source>
        <strain evidence="14">DSM 2245B / Goettingen</strain>
    </source>
</reference>
<dbReference type="InterPro" id="IPR036895">
    <property type="entry name" value="Uracil-DNA_glycosylase-like_sf"/>
</dbReference>
<keyword evidence="14" id="KW-1185">Reference proteome</keyword>
<evidence type="ECO:0000259" key="12">
    <source>
        <dbReference type="SMART" id="SM00986"/>
    </source>
</evidence>
<dbReference type="PANTHER" id="PTHR33693:SF1">
    <property type="entry name" value="TYPE-4 URACIL-DNA GLYCOSYLASE"/>
    <property type="match status" value="1"/>
</dbReference>
<dbReference type="PANTHER" id="PTHR33693">
    <property type="entry name" value="TYPE-5 URACIL-DNA GLYCOSYLASE"/>
    <property type="match status" value="1"/>
</dbReference>
<gene>
    <name evidence="13" type="ordered locus">Swol_1870</name>
</gene>
<evidence type="ECO:0000256" key="4">
    <source>
        <dbReference type="ARBA" id="ARBA00019403"/>
    </source>
</evidence>